<feature type="transmembrane region" description="Helical" evidence="8">
    <location>
        <begin position="81"/>
        <end position="102"/>
    </location>
</feature>
<comment type="subcellular location">
    <subcellularLocation>
        <location evidence="1">Membrane</location>
        <topology evidence="1">Multi-pass membrane protein</topology>
    </subcellularLocation>
</comment>
<comment type="caution">
    <text evidence="9">The sequence shown here is derived from an EMBL/GenBank/DDBJ whole genome shotgun (WGS) entry which is preliminary data.</text>
</comment>
<dbReference type="FunFam" id="1.20.1280.290:FF:000008">
    <property type="entry name" value="PQ-loop repeat-containing protein 1"/>
    <property type="match status" value="1"/>
</dbReference>
<keyword evidence="10" id="KW-1185">Reference proteome</keyword>
<dbReference type="GO" id="GO:0005768">
    <property type="term" value="C:endosome"/>
    <property type="evidence" value="ECO:0007669"/>
    <property type="project" value="TreeGrafter"/>
</dbReference>
<evidence type="ECO:0000256" key="2">
    <source>
        <dbReference type="ARBA" id="ARBA00022692"/>
    </source>
</evidence>
<feature type="transmembrane region" description="Helical" evidence="8">
    <location>
        <begin position="218"/>
        <end position="240"/>
    </location>
</feature>
<reference evidence="9 10" key="1">
    <citation type="submission" date="2024-02" db="EMBL/GenBank/DDBJ databases">
        <title>Chromosome-scale genome assembly of the rough periwinkle Littorina saxatilis.</title>
        <authorList>
            <person name="De Jode A."/>
            <person name="Faria R."/>
            <person name="Formenti G."/>
            <person name="Sims Y."/>
            <person name="Smith T.P."/>
            <person name="Tracey A."/>
            <person name="Wood J.M.D."/>
            <person name="Zagrodzka Z.B."/>
            <person name="Johannesson K."/>
            <person name="Butlin R.K."/>
            <person name="Leder E.H."/>
        </authorList>
    </citation>
    <scope>NUCLEOTIDE SEQUENCE [LARGE SCALE GENOMIC DNA]</scope>
    <source>
        <strain evidence="9">Snail1</strain>
        <tissue evidence="9">Muscle</tissue>
    </source>
</reference>
<keyword evidence="5 8" id="KW-0472">Membrane</keyword>
<dbReference type="InterPro" id="IPR006603">
    <property type="entry name" value="PQ-loop_rpt"/>
</dbReference>
<organism evidence="9 10">
    <name type="scientific">Littorina saxatilis</name>
    <dbReference type="NCBI Taxonomy" id="31220"/>
    <lineage>
        <taxon>Eukaryota</taxon>
        <taxon>Metazoa</taxon>
        <taxon>Spiralia</taxon>
        <taxon>Lophotrochozoa</taxon>
        <taxon>Mollusca</taxon>
        <taxon>Gastropoda</taxon>
        <taxon>Caenogastropoda</taxon>
        <taxon>Littorinimorpha</taxon>
        <taxon>Littorinoidea</taxon>
        <taxon>Littorinidae</taxon>
        <taxon>Littorina</taxon>
    </lineage>
</organism>
<dbReference type="Proteomes" id="UP001374579">
    <property type="component" value="Unassembled WGS sequence"/>
</dbReference>
<dbReference type="InterPro" id="IPR052241">
    <property type="entry name" value="SLC66/Scramblase_ANY1"/>
</dbReference>
<dbReference type="GO" id="GO:0005829">
    <property type="term" value="C:cytosol"/>
    <property type="evidence" value="ECO:0007669"/>
    <property type="project" value="GOC"/>
</dbReference>
<accession>A0AAN9GN06</accession>
<evidence type="ECO:0000256" key="6">
    <source>
        <dbReference type="ARBA" id="ARBA00040648"/>
    </source>
</evidence>
<keyword evidence="3" id="KW-0677">Repeat</keyword>
<evidence type="ECO:0000256" key="1">
    <source>
        <dbReference type="ARBA" id="ARBA00004141"/>
    </source>
</evidence>
<dbReference type="AlphaFoldDB" id="A0AAN9GN06"/>
<evidence type="ECO:0000313" key="10">
    <source>
        <dbReference type="Proteomes" id="UP001374579"/>
    </source>
</evidence>
<evidence type="ECO:0000256" key="5">
    <source>
        <dbReference type="ARBA" id="ARBA00023136"/>
    </source>
</evidence>
<dbReference type="Gene3D" id="1.20.1280.290">
    <property type="match status" value="2"/>
</dbReference>
<gene>
    <name evidence="9" type="ORF">V1264_000384</name>
</gene>
<dbReference type="FunFam" id="1.20.1280.290:FF:000005">
    <property type="entry name" value="PQ-loop repeat-containing protein 1"/>
    <property type="match status" value="1"/>
</dbReference>
<dbReference type="GO" id="GO:0042147">
    <property type="term" value="P:retrograde transport, endosome to Golgi"/>
    <property type="evidence" value="ECO:0007669"/>
    <property type="project" value="TreeGrafter"/>
</dbReference>
<dbReference type="GO" id="GO:0016020">
    <property type="term" value="C:membrane"/>
    <property type="evidence" value="ECO:0007669"/>
    <property type="project" value="UniProtKB-SubCell"/>
</dbReference>
<dbReference type="PANTHER" id="PTHR14856:SF9">
    <property type="entry name" value="PQ-LOOP REPEAT-CONTAINING PROTEIN 1"/>
    <property type="match status" value="1"/>
</dbReference>
<protein>
    <recommendedName>
        <fullName evidence="6">Solute carrier family 66 member 2</fullName>
    </recommendedName>
    <alternativeName>
        <fullName evidence="7">PQ-loop repeat-containing protein 1</fullName>
    </alternativeName>
</protein>
<evidence type="ECO:0000256" key="7">
    <source>
        <dbReference type="ARBA" id="ARBA00043159"/>
    </source>
</evidence>
<proteinExistence type="predicted"/>
<dbReference type="SMART" id="SM00679">
    <property type="entry name" value="CTNS"/>
    <property type="match status" value="2"/>
</dbReference>
<feature type="transmembrane region" description="Helical" evidence="8">
    <location>
        <begin position="22"/>
        <end position="43"/>
    </location>
</feature>
<feature type="transmembrane region" description="Helical" evidence="8">
    <location>
        <begin position="55"/>
        <end position="75"/>
    </location>
</feature>
<dbReference type="GO" id="GO:0045332">
    <property type="term" value="P:phospholipid translocation"/>
    <property type="evidence" value="ECO:0007669"/>
    <property type="project" value="TreeGrafter"/>
</dbReference>
<dbReference type="GO" id="GO:0005802">
    <property type="term" value="C:trans-Golgi network"/>
    <property type="evidence" value="ECO:0007669"/>
    <property type="project" value="TreeGrafter"/>
</dbReference>
<dbReference type="PANTHER" id="PTHR14856">
    <property type="entry name" value="PQ-LOOP REPEAT-CONTAINING PROTEIN 1-LIKE PROTEIN"/>
    <property type="match status" value="1"/>
</dbReference>
<dbReference type="Pfam" id="PF04193">
    <property type="entry name" value="PQ-loop"/>
    <property type="match status" value="2"/>
</dbReference>
<feature type="transmembrane region" description="Helical" evidence="8">
    <location>
        <begin position="158"/>
        <end position="176"/>
    </location>
</feature>
<dbReference type="EMBL" id="JBAMIC010000001">
    <property type="protein sequence ID" value="KAK7114304.1"/>
    <property type="molecule type" value="Genomic_DNA"/>
</dbReference>
<evidence type="ECO:0000256" key="8">
    <source>
        <dbReference type="SAM" id="Phobius"/>
    </source>
</evidence>
<feature type="transmembrane region" description="Helical" evidence="8">
    <location>
        <begin position="132"/>
        <end position="152"/>
    </location>
</feature>
<keyword evidence="4 8" id="KW-1133">Transmembrane helix</keyword>
<feature type="transmembrane region" description="Helical" evidence="8">
    <location>
        <begin position="196"/>
        <end position="212"/>
    </location>
</feature>
<evidence type="ECO:0000256" key="3">
    <source>
        <dbReference type="ARBA" id="ARBA00022737"/>
    </source>
</evidence>
<evidence type="ECO:0000313" key="9">
    <source>
        <dbReference type="EMBL" id="KAK7114304.1"/>
    </source>
</evidence>
<evidence type="ECO:0000256" key="4">
    <source>
        <dbReference type="ARBA" id="ARBA00022989"/>
    </source>
</evidence>
<keyword evidence="2 8" id="KW-0812">Transmembrane</keyword>
<sequence length="253" mass="28927">MLEEVLQTISGLKIMGLSLLDIVSIFSQGAMLLGGVFPFIPQYLDIHRTSNTEGFSLFVCLNLLIAHILRIMFWFGERFELPLLGQSILMTFSMLVLVELCVRVNSKHELVSARPRRFTDFDIKYFWKWTDFLSYVEFTVTFSLVIGVITYLLLDISVFVQFLGFMAVFMEAMLGMPQFYRNYVNKCTVGMSRKMVAMWTCGDIFKTVYFIARSSPVQFWICGLLQIGIDISIFAQVGLYRGNAVPITKPAIS</sequence>
<name>A0AAN9GN06_9CAEN</name>